<evidence type="ECO:0000313" key="1">
    <source>
        <dbReference type="EMBL" id="WFD49644.1"/>
    </source>
</evidence>
<gene>
    <name evidence="1" type="ORF">GLX27_004328</name>
</gene>
<accession>A0ABY8EY48</accession>
<dbReference type="EMBL" id="CP046239">
    <property type="protein sequence ID" value="WFD49644.1"/>
    <property type="molecule type" value="Genomic_DNA"/>
</dbReference>
<evidence type="ECO:0000313" key="2">
    <source>
        <dbReference type="Proteomes" id="UP000818624"/>
    </source>
</evidence>
<proteinExistence type="predicted"/>
<protein>
    <submittedName>
        <fullName evidence="1">Uncharacterized protein</fullName>
    </submittedName>
</protein>
<name>A0ABY8EY48_MALFU</name>
<dbReference type="Proteomes" id="UP000818624">
    <property type="component" value="Chromosome 6"/>
</dbReference>
<reference evidence="1 2" key="1">
    <citation type="journal article" date="2020" name="Elife">
        <title>Loss of centromere function drives karyotype evolution in closely related Malassezia species.</title>
        <authorList>
            <person name="Sankaranarayanan S.R."/>
            <person name="Ianiri G."/>
            <person name="Coelho M.A."/>
            <person name="Reza M.H."/>
            <person name="Thimmappa B.C."/>
            <person name="Ganguly P."/>
            <person name="Vadnala R.N."/>
            <person name="Sun S."/>
            <person name="Siddharthan R."/>
            <person name="Tellgren-Roth C."/>
            <person name="Dawson T.L."/>
            <person name="Heitman J."/>
            <person name="Sanyal K."/>
        </authorList>
    </citation>
    <scope>NUCLEOTIDE SEQUENCE [LARGE SCALE GENOMIC DNA]</scope>
    <source>
        <strain evidence="1">CBS14141</strain>
    </source>
</reference>
<organism evidence="1 2">
    <name type="scientific">Malassezia furfur</name>
    <name type="common">Pityriasis versicolor infection agent</name>
    <name type="synonym">Pityrosporum furfur</name>
    <dbReference type="NCBI Taxonomy" id="55194"/>
    <lineage>
        <taxon>Eukaryota</taxon>
        <taxon>Fungi</taxon>
        <taxon>Dikarya</taxon>
        <taxon>Basidiomycota</taxon>
        <taxon>Ustilaginomycotina</taxon>
        <taxon>Malasseziomycetes</taxon>
        <taxon>Malasseziales</taxon>
        <taxon>Malasseziaceae</taxon>
        <taxon>Malassezia</taxon>
    </lineage>
</organism>
<keyword evidence="2" id="KW-1185">Reference proteome</keyword>
<sequence length="273" mass="30230">MTRGAAVDGAEDEGHLRTVAWVPLDPDLPRELAVRTSADLTQRITRQGTPEIEEALAHGRAVPWRISNAYYDADVFIRLGSYADLKGAPAVLLLVRRDATVQQHQQFLAHFGVSGFTLEVSLVVGVPTDKTCAALPRNDVDEVYALDGWEYLDLAVEGDEQYEDRIRDALMLHTWKGMQIHGQPGFDPHVEEEDTDEFSEFVEAPSADMPTPDEIDAMRARTGLNNTLGMNTGPVVFDRLRVEMERIRALPAGPEKERQAAVVALAVEQALTE</sequence>